<dbReference type="InterPro" id="IPR008984">
    <property type="entry name" value="SMAD_FHA_dom_sf"/>
</dbReference>
<dbReference type="GO" id="GO:0007095">
    <property type="term" value="P:mitotic G2 DNA damage checkpoint signaling"/>
    <property type="evidence" value="ECO:0007669"/>
    <property type="project" value="InterPro"/>
</dbReference>
<dbReference type="Proteomes" id="UP000095023">
    <property type="component" value="Unassembled WGS sequence"/>
</dbReference>
<keyword evidence="9" id="KW-1185">Reference proteome</keyword>
<dbReference type="EMBL" id="KV453843">
    <property type="protein sequence ID" value="ODV89721.1"/>
    <property type="molecule type" value="Genomic_DNA"/>
</dbReference>
<dbReference type="GO" id="GO:0000724">
    <property type="term" value="P:double-strand break repair via homologous recombination"/>
    <property type="evidence" value="ECO:0007669"/>
    <property type="project" value="TreeGrafter"/>
</dbReference>
<dbReference type="AlphaFoldDB" id="A0A1E4TD84"/>
<name>A0A1E4TD84_9ASCO</name>
<protein>
    <recommendedName>
        <fullName evidence="7">FHA domain-containing protein</fullName>
    </recommendedName>
</protein>
<evidence type="ECO:0000313" key="9">
    <source>
        <dbReference type="Proteomes" id="UP000095023"/>
    </source>
</evidence>
<keyword evidence="3" id="KW-0234">DNA repair</keyword>
<keyword evidence="4" id="KW-0539">Nucleus</keyword>
<dbReference type="OrthoDB" id="552194at2759"/>
<feature type="compositionally biased region" description="Polar residues" evidence="6">
    <location>
        <begin position="383"/>
        <end position="395"/>
    </location>
</feature>
<evidence type="ECO:0000256" key="2">
    <source>
        <dbReference type="ARBA" id="ARBA00022763"/>
    </source>
</evidence>
<organism evidence="8 9">
    <name type="scientific">Tortispora caseinolytica NRRL Y-17796</name>
    <dbReference type="NCBI Taxonomy" id="767744"/>
    <lineage>
        <taxon>Eukaryota</taxon>
        <taxon>Fungi</taxon>
        <taxon>Dikarya</taxon>
        <taxon>Ascomycota</taxon>
        <taxon>Saccharomycotina</taxon>
        <taxon>Trigonopsidomycetes</taxon>
        <taxon>Trigonopsidales</taxon>
        <taxon>Trigonopsidaceae</taxon>
        <taxon>Tortispora</taxon>
    </lineage>
</organism>
<evidence type="ECO:0000256" key="5">
    <source>
        <dbReference type="ARBA" id="ARBA00044757"/>
    </source>
</evidence>
<dbReference type="SUPFAM" id="SSF49879">
    <property type="entry name" value="SMAD/FHA domain"/>
    <property type="match status" value="1"/>
</dbReference>
<feature type="domain" description="FHA" evidence="7">
    <location>
        <begin position="37"/>
        <end position="88"/>
    </location>
</feature>
<dbReference type="PROSITE" id="PS50006">
    <property type="entry name" value="FHA_DOMAIN"/>
    <property type="match status" value="1"/>
</dbReference>
<dbReference type="Gene3D" id="2.60.200.20">
    <property type="match status" value="1"/>
</dbReference>
<comment type="subcellular location">
    <subcellularLocation>
        <location evidence="1">Nucleus</location>
    </subcellularLocation>
</comment>
<dbReference type="PANTHER" id="PTHR12162">
    <property type="entry name" value="NIBRIN-RELATED"/>
    <property type="match status" value="1"/>
</dbReference>
<gene>
    <name evidence="8" type="ORF">CANCADRAFT_32889</name>
</gene>
<dbReference type="Pfam" id="PF00498">
    <property type="entry name" value="FHA"/>
    <property type="match status" value="1"/>
</dbReference>
<dbReference type="InterPro" id="IPR000253">
    <property type="entry name" value="FHA_dom"/>
</dbReference>
<comment type="similarity">
    <text evidence="5">Belongs to the Nibrin family.</text>
</comment>
<sequence length="519" mass="57493">MQYTPSADLVQNSPCTSMWILEDDKSQSRLLRNGQKCVVGRSHKNCAWVVESKAVSKVHVELLPLTNDQLQITDLGSKLGTFVNKEPLEANKPQTLPPSTYSISLGGKVTTLKLVHARLRIGHSTSVDATIFEKLRSQLDVEVSIDVSTKSSVYVQAHRSPGALAAILHHVPVVTQDYIADLAQNIPKLYDNYYGSLPDTRKYPPEGPKIVERSRVGLFCGFTFLFLDKEQYGRLKGPLKMVQGVSFYCENSSQVLDRIKNKDGQLVMVIPRSVTDPVVQHEFEQGLLCFSSGVGREPVGANTLYEAAALCDTSLLLKPVEQTDAQVEVPETPKANPQQTVQKTIVDEETIMLTEPSQTSQLTPQQAAQKSHAVKEPVPAEPETSNETKPTQKHTSLPDIEIIPEPPCEFYIVNSGHLAFERKLDDRAERPNFKKFRKHRRSAGPETQCAINYTVETTFDDVSSTAGGKSAKKETKSVPDRQARATRSADKPAVPARDDINEDESIPQFRFSRNTATAI</sequence>
<evidence type="ECO:0000256" key="1">
    <source>
        <dbReference type="ARBA" id="ARBA00004123"/>
    </source>
</evidence>
<feature type="region of interest" description="Disordered" evidence="6">
    <location>
        <begin position="356"/>
        <end position="399"/>
    </location>
</feature>
<evidence type="ECO:0000256" key="6">
    <source>
        <dbReference type="SAM" id="MobiDB-lite"/>
    </source>
</evidence>
<dbReference type="GO" id="GO:0003684">
    <property type="term" value="F:damaged DNA binding"/>
    <property type="evidence" value="ECO:0007669"/>
    <property type="project" value="TreeGrafter"/>
</dbReference>
<evidence type="ECO:0000313" key="8">
    <source>
        <dbReference type="EMBL" id="ODV89721.1"/>
    </source>
</evidence>
<feature type="compositionally biased region" description="Polar residues" evidence="6">
    <location>
        <begin position="356"/>
        <end position="369"/>
    </location>
</feature>
<feature type="compositionally biased region" description="Basic and acidic residues" evidence="6">
    <location>
        <begin position="471"/>
        <end position="490"/>
    </location>
</feature>
<dbReference type="InterPro" id="IPR040227">
    <property type="entry name" value="Nibrin-rel"/>
</dbReference>
<evidence type="ECO:0000256" key="4">
    <source>
        <dbReference type="ARBA" id="ARBA00023242"/>
    </source>
</evidence>
<dbReference type="CDD" id="cd00060">
    <property type="entry name" value="FHA"/>
    <property type="match status" value="1"/>
</dbReference>
<keyword evidence="2" id="KW-0227">DNA damage</keyword>
<evidence type="ECO:0000256" key="3">
    <source>
        <dbReference type="ARBA" id="ARBA00023204"/>
    </source>
</evidence>
<accession>A0A1E4TD84</accession>
<proteinExistence type="inferred from homology"/>
<dbReference type="PANTHER" id="PTHR12162:SF0">
    <property type="entry name" value="NIBRIN"/>
    <property type="match status" value="1"/>
</dbReference>
<evidence type="ECO:0000259" key="7">
    <source>
        <dbReference type="PROSITE" id="PS50006"/>
    </source>
</evidence>
<reference evidence="9" key="1">
    <citation type="submission" date="2016-02" db="EMBL/GenBank/DDBJ databases">
        <title>Comparative genomics of biotechnologically important yeasts.</title>
        <authorList>
            <consortium name="DOE Joint Genome Institute"/>
            <person name="Riley R."/>
            <person name="Haridas S."/>
            <person name="Wolfe K.H."/>
            <person name="Lopes M.R."/>
            <person name="Hittinger C.T."/>
            <person name="Goker M."/>
            <person name="Salamov A."/>
            <person name="Wisecaver J."/>
            <person name="Long T.M."/>
            <person name="Aerts A.L."/>
            <person name="Barry K."/>
            <person name="Choi C."/>
            <person name="Clum A."/>
            <person name="Coughlan A.Y."/>
            <person name="Deshpande S."/>
            <person name="Douglass A.P."/>
            <person name="Hanson S.J."/>
            <person name="Klenk H.-P."/>
            <person name="Labutti K."/>
            <person name="Lapidus A."/>
            <person name="Lindquist E."/>
            <person name="Lipzen A."/>
            <person name="Meier-Kolthoff J.P."/>
            <person name="Ohm R.A."/>
            <person name="Otillar R.P."/>
            <person name="Pangilinan J."/>
            <person name="Peng Y."/>
            <person name="Rokas A."/>
            <person name="Rosa C.A."/>
            <person name="Scheuner C."/>
            <person name="Sibirny A.A."/>
            <person name="Slot J.C."/>
            <person name="Stielow J.B."/>
            <person name="Sun H."/>
            <person name="Kurtzman C.P."/>
            <person name="Blackwell M."/>
            <person name="Jeffries T.W."/>
            <person name="Grigoriev I.V."/>
        </authorList>
    </citation>
    <scope>NUCLEOTIDE SEQUENCE [LARGE SCALE GENOMIC DNA]</scope>
    <source>
        <strain evidence="9">NRRL Y-17796</strain>
    </source>
</reference>
<feature type="region of interest" description="Disordered" evidence="6">
    <location>
        <begin position="461"/>
        <end position="519"/>
    </location>
</feature>
<dbReference type="GO" id="GO:0030870">
    <property type="term" value="C:Mre11 complex"/>
    <property type="evidence" value="ECO:0007669"/>
    <property type="project" value="InterPro"/>
</dbReference>
<dbReference type="SMART" id="SM00240">
    <property type="entry name" value="FHA"/>
    <property type="match status" value="1"/>
</dbReference>